<dbReference type="STRING" id="417292.SAMN05421806_1107"/>
<keyword evidence="4" id="KW-1185">Reference proteome</keyword>
<dbReference type="InterPro" id="IPR000120">
    <property type="entry name" value="Amidase"/>
</dbReference>
<reference evidence="3 4" key="1">
    <citation type="submission" date="2016-10" db="EMBL/GenBank/DDBJ databases">
        <authorList>
            <person name="de Groot N.N."/>
        </authorList>
    </citation>
    <scope>NUCLEOTIDE SEQUENCE [LARGE SCALE GENOMIC DNA]</scope>
    <source>
        <strain evidence="3 4">CGMCC 4.5727</strain>
    </source>
</reference>
<evidence type="ECO:0000259" key="2">
    <source>
        <dbReference type="Pfam" id="PF01425"/>
    </source>
</evidence>
<dbReference type="Gene3D" id="3.90.1300.10">
    <property type="entry name" value="Amidase signature (AS) domain"/>
    <property type="match status" value="1"/>
</dbReference>
<dbReference type="GO" id="GO:0016740">
    <property type="term" value="F:transferase activity"/>
    <property type="evidence" value="ECO:0007669"/>
    <property type="project" value="UniProtKB-KW"/>
</dbReference>
<evidence type="ECO:0000313" key="3">
    <source>
        <dbReference type="EMBL" id="SDK66309.1"/>
    </source>
</evidence>
<dbReference type="PROSITE" id="PS00571">
    <property type="entry name" value="AMIDASES"/>
    <property type="match status" value="1"/>
</dbReference>
<dbReference type="InterPro" id="IPR023631">
    <property type="entry name" value="Amidase_dom"/>
</dbReference>
<comment type="similarity">
    <text evidence="1">Belongs to the amidase family.</text>
</comment>
<dbReference type="SUPFAM" id="SSF75304">
    <property type="entry name" value="Amidase signature (AS) enzymes"/>
    <property type="match status" value="1"/>
</dbReference>
<dbReference type="InterPro" id="IPR020556">
    <property type="entry name" value="Amidase_CS"/>
</dbReference>
<dbReference type="PANTHER" id="PTHR11895:SF7">
    <property type="entry name" value="GLUTAMYL-TRNA(GLN) AMIDOTRANSFERASE SUBUNIT A, MITOCHONDRIAL"/>
    <property type="match status" value="1"/>
</dbReference>
<dbReference type="Proteomes" id="UP000199155">
    <property type="component" value="Unassembled WGS sequence"/>
</dbReference>
<organism evidence="3 4">
    <name type="scientific">Streptomyces indicus</name>
    <dbReference type="NCBI Taxonomy" id="417292"/>
    <lineage>
        <taxon>Bacteria</taxon>
        <taxon>Bacillati</taxon>
        <taxon>Actinomycetota</taxon>
        <taxon>Actinomycetes</taxon>
        <taxon>Kitasatosporales</taxon>
        <taxon>Streptomycetaceae</taxon>
        <taxon>Streptomyces</taxon>
    </lineage>
</organism>
<dbReference type="OrthoDB" id="182039at2"/>
<gene>
    <name evidence="3" type="ORF">SAMN05421806_1107</name>
</gene>
<protein>
    <submittedName>
        <fullName evidence="3">Aspartyl-tRNA(Asn)/glutamyl-tRNA(Gln) amidotransferase subunit A</fullName>
    </submittedName>
</protein>
<feature type="domain" description="Amidase" evidence="2">
    <location>
        <begin position="25"/>
        <end position="445"/>
    </location>
</feature>
<keyword evidence="3" id="KW-0808">Transferase</keyword>
<dbReference type="PANTHER" id="PTHR11895">
    <property type="entry name" value="TRANSAMIDASE"/>
    <property type="match status" value="1"/>
</dbReference>
<dbReference type="InterPro" id="IPR036928">
    <property type="entry name" value="AS_sf"/>
</dbReference>
<proteinExistence type="inferred from homology"/>
<evidence type="ECO:0000256" key="1">
    <source>
        <dbReference type="ARBA" id="ARBA00009199"/>
    </source>
</evidence>
<dbReference type="NCBIfam" id="NF004815">
    <property type="entry name" value="PRK06169.1"/>
    <property type="match status" value="1"/>
</dbReference>
<evidence type="ECO:0000313" key="4">
    <source>
        <dbReference type="Proteomes" id="UP000199155"/>
    </source>
</evidence>
<dbReference type="RefSeq" id="WP_093613313.1">
    <property type="nucleotide sequence ID" value="NZ_FNFF01000010.1"/>
</dbReference>
<dbReference type="AlphaFoldDB" id="A0A1G9DQY4"/>
<sequence length="465" mass="48734">MAELGRMTAVQLVAAYGKGELTPVDATRAALDRIEQTEPAVNAFVRVDAEAALRQAEESAARWRRGEPEGLLDGVPVSVKDILLQKGGPTLRGSKATRLDGRWDEDAPSVARLREHGAVFLGKTTTPEYGWKGVTDSPVSGITRNPYDPSRTAGGSSGGAAAAVALGAGPVALGTDGGGSVRIPGAFCGIFALKPTYGRVPLYPASAFGTLAHVGPMTLDAADAALVMDVISGADHRDWSGLGPAEGSFREGLGDGVRGLRVAYSASFGGQVAVAPQVASAVRKAVERLAQLGAYVEEADPDFSDPVEAFHTLWFSGAARVTQHFNKEQRAALDPGLREVALRGARYSALDYLAAVDVRMDLGRRMGRFHSAYDLLVTPTLPLTAFEAGRETPSGRGRWTGWTPFTYPFNLTQQPAATVPCGVDGDGLPIGVQLVAARHKDALVLRAAQALYEAGAASVPAPQLP</sequence>
<name>A0A1G9DQY4_9ACTN</name>
<dbReference type="Pfam" id="PF01425">
    <property type="entry name" value="Amidase"/>
    <property type="match status" value="1"/>
</dbReference>
<accession>A0A1G9DQY4</accession>
<dbReference type="EMBL" id="FNFF01000010">
    <property type="protein sequence ID" value="SDK66309.1"/>
    <property type="molecule type" value="Genomic_DNA"/>
</dbReference>